<evidence type="ECO:0000259" key="2">
    <source>
        <dbReference type="PROSITE" id="PS50004"/>
    </source>
</evidence>
<feature type="region of interest" description="Disordered" evidence="1">
    <location>
        <begin position="4236"/>
        <end position="4260"/>
    </location>
</feature>
<dbReference type="InterPro" id="IPR002909">
    <property type="entry name" value="IPT_dom"/>
</dbReference>
<dbReference type="SUPFAM" id="SSF49562">
    <property type="entry name" value="C2 domain (Calcium/lipid-binding domain, CaLB)"/>
    <property type="match status" value="1"/>
</dbReference>
<feature type="domain" description="C2" evidence="2">
    <location>
        <begin position="3357"/>
        <end position="3478"/>
    </location>
</feature>
<organism evidence="3 4">
    <name type="scientific">Phytophthora infestans</name>
    <name type="common">Potato late blight agent</name>
    <name type="synonym">Botrytis infestans</name>
    <dbReference type="NCBI Taxonomy" id="4787"/>
    <lineage>
        <taxon>Eukaryota</taxon>
        <taxon>Sar</taxon>
        <taxon>Stramenopiles</taxon>
        <taxon>Oomycota</taxon>
        <taxon>Peronosporomycetes</taxon>
        <taxon>Peronosporales</taxon>
        <taxon>Peronosporaceae</taxon>
        <taxon>Phytophthora</taxon>
    </lineage>
</organism>
<dbReference type="InterPro" id="IPR013783">
    <property type="entry name" value="Ig-like_fold"/>
</dbReference>
<evidence type="ECO:0000313" key="4">
    <source>
        <dbReference type="Proteomes" id="UP000704712"/>
    </source>
</evidence>
<dbReference type="InterPro" id="IPR031148">
    <property type="entry name" value="Plexin"/>
</dbReference>
<dbReference type="CDD" id="cd00030">
    <property type="entry name" value="C2"/>
    <property type="match status" value="1"/>
</dbReference>
<feature type="region of interest" description="Disordered" evidence="1">
    <location>
        <begin position="1921"/>
        <end position="1952"/>
    </location>
</feature>
<feature type="compositionally biased region" description="Low complexity" evidence="1">
    <location>
        <begin position="4236"/>
        <end position="4255"/>
    </location>
</feature>
<dbReference type="SMART" id="SM00239">
    <property type="entry name" value="C2"/>
    <property type="match status" value="1"/>
</dbReference>
<feature type="region of interest" description="Disordered" evidence="1">
    <location>
        <begin position="3737"/>
        <end position="3756"/>
    </location>
</feature>
<dbReference type="GO" id="GO:0030334">
    <property type="term" value="P:regulation of cell migration"/>
    <property type="evidence" value="ECO:0007669"/>
    <property type="project" value="TreeGrafter"/>
</dbReference>
<dbReference type="PANTHER" id="PTHR22625">
    <property type="entry name" value="PLEXIN"/>
    <property type="match status" value="1"/>
</dbReference>
<dbReference type="InterPro" id="IPR014756">
    <property type="entry name" value="Ig_E-set"/>
</dbReference>
<feature type="region of interest" description="Disordered" evidence="1">
    <location>
        <begin position="2296"/>
        <end position="2330"/>
    </location>
</feature>
<dbReference type="InterPro" id="IPR035892">
    <property type="entry name" value="C2_domain_sf"/>
</dbReference>
<dbReference type="EMBL" id="JAACNO010000390">
    <property type="protein sequence ID" value="KAF4147918.1"/>
    <property type="molecule type" value="Genomic_DNA"/>
</dbReference>
<evidence type="ECO:0000313" key="3">
    <source>
        <dbReference type="EMBL" id="KAF4147918.1"/>
    </source>
</evidence>
<feature type="region of interest" description="Disordered" evidence="1">
    <location>
        <begin position="2137"/>
        <end position="2186"/>
    </location>
</feature>
<dbReference type="Gene3D" id="2.60.40.150">
    <property type="entry name" value="C2 domain"/>
    <property type="match status" value="1"/>
</dbReference>
<evidence type="ECO:0000256" key="1">
    <source>
        <dbReference type="SAM" id="MobiDB-lite"/>
    </source>
</evidence>
<feature type="compositionally biased region" description="Polar residues" evidence="1">
    <location>
        <begin position="1922"/>
        <end position="1938"/>
    </location>
</feature>
<feature type="compositionally biased region" description="Polar residues" evidence="1">
    <location>
        <begin position="2318"/>
        <end position="2329"/>
    </location>
</feature>
<feature type="compositionally biased region" description="Polar residues" evidence="1">
    <location>
        <begin position="588"/>
        <end position="604"/>
    </location>
</feature>
<feature type="region of interest" description="Disordered" evidence="1">
    <location>
        <begin position="4461"/>
        <end position="4576"/>
    </location>
</feature>
<dbReference type="Gene3D" id="2.60.40.10">
    <property type="entry name" value="Immunoglobulins"/>
    <property type="match status" value="5"/>
</dbReference>
<dbReference type="SMART" id="SM00429">
    <property type="entry name" value="IPT"/>
    <property type="match status" value="7"/>
</dbReference>
<sequence>KTGVLTGPLQAASMAAALRLRLLEPSVGVVSGGTRIVLHGAGFRPPPHSLTVRLRVDLQDADNDNHSDTCDPLSWTTRQPISNTVDINGRFLLDTQLECVLPSFERQAARAIAARTCLAASSASVSSAPQLVPLSVEVILNGGEQRSNTLSFKLHQPLEVRRICPQSVLMVSPAVTATVTLNILKLSAPVVHKATPKGGHLEVLEDLSTLPVFVRVKQASERTGAVSEQTREGKWKLSPLGVYEVEFDAPTMGFGAVSVELSLNRVEFFRCKSDAPPEGFGYRVLRDVTLRAVEPACISVTSGQITEIKVVGDGFVDTGDLVVAMLQKELPSAGGDGVKPAKDVQVAVLNATYFGKTEVRCTVPANLPFGCTTFSVSLNGGRQFGQSRVVGLLHRDRALEGISPASSSLAGGTTVTIRHSCLRLEHVDALYQLQRLEPPRRIRVLFQPVSYSGSESGGGLAKVANAEAFSQTPGLLICKTPNFLENIKALNGMRAAGASESDGDNVPYMWRFTVAVAVGGEAFHGELPFSLYLPPVIRSLTQHHGPSTGDTSLKLRMKHKVPPRIKLLVRFSTLDFTKSKTIEGHPVATSTPDSSNDVTFTGSPSIVPRQNGDEDPEYLISCKSPQWIETLAGSTREVPHLTIVQVSYDAGVTFFPVIDTPPTAVQSNPLAKDLSYLCFLFYPPPVVRSAVPLSADILGGSYVRLQGEHLVDHGAQMSVIFESSALSRKVSAFVEKGELRCCAPPFNVGRARVFVSLNDEQYTLCDLHDQETNAPVEFIFYSSPTVTRISPLCACVRLSSELKIYGTNLIETDRIKVRVSFPASSGRRPLFKDVPGTARDGVITATTPVFPDEYANQNALVDVALNGANLSGTSVPLRYFSNYGITRVDPPLGAFEVPVTLTVFIAPAIVTDKILVRLRLGVIEAVAGEHESSKEESEVVHGPIDASSWTASSVELMAPSLSTLVESLSALTTAHLEVSFDGVRFHGVGNLRDHYRVYNVPQLTSANPLFGLSDRETRIVAHGVHMRPDDVVKLTLFLESTGADRSKGKDRRVAARTAPVPVTTVVAEINVKRQRLSFTCPSLAQLRASPDRQHAPIVAPSPGITNGVPDRRSQGGVDGGMLLSERVIMQISVIDGQPISLPFVFRYYRSPTLVAMNPRVGYVCSGSIVSFEFAERIATPTVDFRFGDSLPTSGRIRDERFVECFSPELSAGTHSVSISFNEQHYEPAVLKEHKGEPTEENELSAATFHAFPLPVFVLPPAGRDRVYAFGPTSGGTVVVIKGKGFVPDTKIYARFASQFKDAFDGQSEIIVGAKVVDDETIRCISPPSMRLGRAVLHVSYNLQQFSDSTCYFEYHAPTRYVARGTLCGPISGHTPLELAVEDVKGLPSHTQLLQCVVRFESEKSHTAVDVEAQFDAEMCVLSCTSPAWPSNELVNLRVSLSRGDGELFEDTRIKFLFYDPPEGVIKIEPAAGPIGGGTEVLAWCGSIVETGEITVSIQLSRSELERPRLTKRRSSTSVAPPLSRKSSLRCNQTLPPLLVKGEIVGESIRFIAPPVDGPCTAVLGISLNGINYTSTQSPLHFTYYVEPTLRRISPGWAALEGASDALVIEGEHIRDFGCNLLVRFSLQDEMQPEQNGIVVGAQFISNSTASASGDGALRCGFPAAPPGFYEHEISLNGQQFSQSQYVSKTFGNLSGTACTALLPFRHFSSPFCLATATGPAAGGSSVVLFLGGKLLKVLSRETKCQVQFTPIKGTEKITRLPLTTPNGGASPINLSSNVADIMCMLGDIDHVNARVTCRAPLLRVACVSNVDILLPSGSGASSACQLFAIRPSDREKYYSYESPSITEIAPSCGPVSGGTQLVIEGAHILDTAQIFVRFRSSLNERECVLVPARYSRTFPGGSASASPLIICNTPPVEFMDKTISSGNDSAAQSTSLLPQPSPRNREGVAAGKARTQTYQMLAEQSLKAYRASAAHGNSDSGLGVLRITRPSVRATPRGHSDAESGATVLVDFTLNAGEQFIAHSVRFHYYQDIEPRQVKWSPRHLPTQCLGGRQATDSRMLTVVLPKTFRLTDSPERVCFRFDGANPQVSMRRKSSVLLHETESRTELVIANPSKRQSTMRRSITYFQNSILSSDNIPTSPPVSTRSDSIGTAVSSRRQAVGAPGMKSRPVTPELSSPRPSTTGSSPCIAGKVISASEVTCVVPDFSTPGAVYIFFSPNAQQFVCLGELLFHPAMIIKDEHHHTTFRFCSNVGGSPFALQCSPSTVLRFLAPEDVTTAAKRNAQIRELALRKNSVALGEGRSRMPPRSCEQKKDEVATATNSDDQTEGASHSVLEVFGQRDEADVVELDYEGQDGAACEETKEPFGGWQKRSFHSARVFLIPANAKLLKRVTVTATRMDNQSEAGKMGPDGAGCCVFDMSNWGEQVLLSAALPSSCGYASYSSVVALSTLRTNPSTTHLVLTQLPAARKQHVAVIGPSSAQLNVAIIDGSGKEITAIATSHEPEEHENCRSVLTEVDPSVIIDSACEVCYVCVRFGAIGCETLGTFDQEEANVQVLVSDSNGVQLCLCGPPVESSIWIVGQLALHDVDSPTASTLPVQAVDKLVQENSSLSSALRDTLTRFALSPKRASTVSSQTYTVPITFDFTSADSSRSISASSRARLVLSGFDTFQTSLAISLSPQVANGPTVTLECAMPSLSFSGIATLVISCGGVVFSNSVTVHCYDPRSWKVTALRPPCGQLLSLDDPKKPPEPMTLRLKGEHFVENRKITIRVSDKDRYFTAAGKVDQVHVLSLRLAAVKNLRVLLHPLGIVPHASKTANEISSSQRKEDKYLSSIVGGTTSGGSIVALVSSWSTFTFTIRIECGDQRHFASCRENSVFAAISSGSVLSWEEEFELRVAADRHAPLLLTAELSEPSLPKPLELAQAWIPLNGIQVGSSDIRRYTARFDEHFKRGNYVGSDATPGVATEVELLLQLSPLMLHPDYIVSQIPYSLLQQLSPQALDVQVSSGDGFYSTPHSFLVYNPPTVTHTTPSVLPRSAGGDVVVTGSGFVNSGRVCVRLFAFKKNRFTNSNEEQRALATINRVKRAESTNDGFFPYFSRDVAGTFISTTSLKFRMPSYLTSYNVYYSVSFDGRSFTEASSVSNVLLFSINAVTPKGGPISGNTYATLHGTNIDACLSSRSGLSSLVRVTWKRGARDLEHVMVPGEVYPHEDAVYFYLPQSKFGLYSIAVSVELALLSSGTTAVDTVPRFGRDEVSFVMYKTPTIKSVAPLSALVSGLSTTEIIVQGFEEKAVSNMQLAPKLRFKRRGQMQVSDAQLVSESRFECIVPRFNVANAVATELPLSALSSVRPIQRPRAGGAWSPRRVTSQPKLWTRAAGIFVALLGARNLRASKKNACNPFAVIYVGKMQLKSTRKDGVFSPVWNELFDFEWTSDSEFNLPSVRVVFENQLTADQSESLGHVELQFPVKDKQTQPFVLRAWLPLRRIRGKYYRKENEETAVHSQKNLKKQPQAPASSLGEVELAIAFVPPVAQTKKHKKALRSSIISVLTTQPQSRKQSQGKGGSSLYSAKKEKLLRAFRQRGAPVSLVPTELALELALNGQDFWSVAPSTCYSVLTPIVVEVEPKFISIAGGSTLYLSGSNFVNTGCLRVAFAVLTKDDTTQTLRSDRTIVVEAKYRSSTSLVCTTPPLLNVATEASYLNVYVSLNGSDFDSIALPKQLVKLSEPASERPLTSVNVDERIEENDDAVMKEPLRKSPRKAPESDSAIALVNEQYVVDCKKVTALALDGCGSGRRSPTRFATRSRNENFLLVPQLRVYLTPKVTRVRPTDGVYTSHLTIDGTSFTNTGVATARFTSQSSDCDVRTAKLVVVSSTRMECNVPDFPRGVLVRIAVAMNGVEYVPCPGKLRVFQSPRLTELYPHWVSAHTTLELELRGVNLTAASTAAPTDNNRGQQDSASIQVSFSGARGKKVVHGKCEDGKVSCSIPREIWQTATHASRDKTTSHSPTTINAPILVDIWLSGKPTGSPLPLHVYREIPTVHLVSPMDGPVYGGFAIVVEGRGFIDTGKIVVRFQLYTDQQDSTPRTEDESPRALQGQGSPPKSSNILEKPQGNKATAKEKISTESVPSYVDMAAKFVSTERVLCPAPAFPQEGVYTVLVALNSVEFSRVSDGSWFLAWQNWQKRKRLLSHALFSQTSAAGEVASAAAASAPLDEDDIDKLRRKSSFMLPKIRSTLAASSEDSSSSFQAKTNESTSNNNFESGDTEETLMKDPRLLQWRPTSWMEAKVSGGTLLSLLEYLCGARETQQFICRRLRAAFRLQSAQSRGGTDSTETPALRFHLFVEALRMVFPDALMRELEELWQATEHRPDGTITIKQLLRRLLRNAPSDQRSKSPEPGPTHYDPRYSIVSSREAAAIILPPVAQPEYISDPTSTLFMDYDAAVQAVKPRAPRPVFRKRRFNTSWCNPVVEGAKEPTPSPRPPSITNRTRPRPHTRVSEDLASEATTGTTAAADDTTEAGDKKTSEQEKDNQVVTSKEDAVRTPQSPAQATAASSSKHARNSTPSSSPPPPVNTNTIMPRQANLSGPNPFYNDIAPLYAKFLNSTEVKRFLKQ</sequence>
<feature type="compositionally biased region" description="Low complexity" evidence="1">
    <location>
        <begin position="4535"/>
        <end position="4557"/>
    </location>
</feature>
<accession>A0A8S9VBI7</accession>
<feature type="compositionally biased region" description="Basic and acidic residues" evidence="1">
    <location>
        <begin position="4511"/>
        <end position="4533"/>
    </location>
</feature>
<dbReference type="GO" id="GO:0002116">
    <property type="term" value="C:semaphorin receptor complex"/>
    <property type="evidence" value="ECO:0007669"/>
    <property type="project" value="TreeGrafter"/>
</dbReference>
<dbReference type="Proteomes" id="UP000704712">
    <property type="component" value="Unassembled WGS sequence"/>
</dbReference>
<dbReference type="CDD" id="cd00102">
    <property type="entry name" value="IPT"/>
    <property type="match status" value="3"/>
</dbReference>
<feature type="region of interest" description="Disordered" evidence="1">
    <location>
        <begin position="4074"/>
        <end position="4115"/>
    </location>
</feature>
<feature type="compositionally biased region" description="Low complexity" evidence="1">
    <location>
        <begin position="4496"/>
        <end position="4506"/>
    </location>
</feature>
<gene>
    <name evidence="3" type="ORF">GN958_ATG02880</name>
</gene>
<feature type="region of interest" description="Disordered" evidence="1">
    <location>
        <begin position="585"/>
        <end position="607"/>
    </location>
</feature>
<name>A0A8S9VBI7_PHYIN</name>
<dbReference type="Pfam" id="PF00168">
    <property type="entry name" value="C2"/>
    <property type="match status" value="1"/>
</dbReference>
<feature type="region of interest" description="Disordered" evidence="1">
    <location>
        <begin position="4378"/>
        <end position="4397"/>
    </location>
</feature>
<dbReference type="InterPro" id="IPR000008">
    <property type="entry name" value="C2_dom"/>
</dbReference>
<feature type="compositionally biased region" description="Polar residues" evidence="1">
    <location>
        <begin position="4090"/>
        <end position="4100"/>
    </location>
</feature>
<protein>
    <submittedName>
        <fullName evidence="3">IPT/TIG domain-containing protein</fullName>
    </submittedName>
</protein>
<feature type="non-terminal residue" evidence="3">
    <location>
        <position position="4605"/>
    </location>
</feature>
<reference evidence="3" key="1">
    <citation type="submission" date="2020-03" db="EMBL/GenBank/DDBJ databases">
        <title>Hybrid Assembly of Korean Phytophthora infestans isolates.</title>
        <authorList>
            <person name="Prokchorchik M."/>
            <person name="Lee Y."/>
            <person name="Seo J."/>
            <person name="Cho J.-H."/>
            <person name="Park Y.-E."/>
            <person name="Jang D.-C."/>
            <person name="Im J.-S."/>
            <person name="Choi J.-G."/>
            <person name="Park H.-J."/>
            <person name="Lee G.-B."/>
            <person name="Lee Y.-G."/>
            <person name="Hong S.-Y."/>
            <person name="Cho K."/>
            <person name="Sohn K.H."/>
        </authorList>
    </citation>
    <scope>NUCLEOTIDE SEQUENCE</scope>
    <source>
        <strain evidence="3">KR_2_A2</strain>
    </source>
</reference>
<dbReference type="SUPFAM" id="SSF81296">
    <property type="entry name" value="E set domains"/>
    <property type="match status" value="3"/>
</dbReference>
<dbReference type="PROSITE" id="PS50004">
    <property type="entry name" value="C2"/>
    <property type="match status" value="1"/>
</dbReference>
<dbReference type="GO" id="GO:0017154">
    <property type="term" value="F:semaphorin receptor activity"/>
    <property type="evidence" value="ECO:0007669"/>
    <property type="project" value="InterPro"/>
</dbReference>
<dbReference type="PANTHER" id="PTHR22625:SF70">
    <property type="entry name" value="PLEXIN A, ISOFORM A"/>
    <property type="match status" value="1"/>
</dbReference>
<dbReference type="GO" id="GO:0005886">
    <property type="term" value="C:plasma membrane"/>
    <property type="evidence" value="ECO:0007669"/>
    <property type="project" value="TreeGrafter"/>
</dbReference>
<proteinExistence type="predicted"/>
<dbReference type="Pfam" id="PF01833">
    <property type="entry name" value="TIG"/>
    <property type="match status" value="2"/>
</dbReference>
<feature type="compositionally biased region" description="Polar residues" evidence="1">
    <location>
        <begin position="2137"/>
        <end position="2158"/>
    </location>
</feature>
<feature type="compositionally biased region" description="Low complexity" evidence="1">
    <location>
        <begin position="2176"/>
        <end position="2186"/>
    </location>
</feature>
<comment type="caution">
    <text evidence="3">The sequence shown here is derived from an EMBL/GenBank/DDBJ whole genome shotgun (WGS) entry which is preliminary data.</text>
</comment>
<feature type="compositionally biased region" description="Basic and acidic residues" evidence="1">
    <location>
        <begin position="3743"/>
        <end position="3756"/>
    </location>
</feature>